<dbReference type="EMBL" id="KI912115">
    <property type="protein sequence ID" value="ETS78119.1"/>
    <property type="molecule type" value="Genomic_DNA"/>
</dbReference>
<sequence>MSSLQVEDNDDISSRRVPNNYSAYRPITLTPGNEQIRLMQILPPESEDEDEEIVCALFDVPPIWQKGQIVYIALSYCWGDLGDQKTISVIHQYQDAPEETQKARDLEGSKEDSGPTMISVERSTKQQFNVTRSLFSALKSIRKATPRVKEQFPLLDFQPIWIDALCINQGLIEERNHQVGMMNKIYSSAFFVWIWLGEDEAVMRGLNMIHAMMKLTRKKWGDEFDPIDPKEEHMRHFLRTPYQLDGELLGPESCFKILDSLFDNPYFKRVWVLQEATAIPARTFVFVTVAHVPWAWIIVADRFRQLWRKIYPTGQNGSLPQIWANLIQQKLIQPRTPSLVSKHLLYDLFINTYEEFNATDLRDKLFALIGLSAEGNGSQGTIPDLIQPDYSKSLSQVFIDFTRFCIMHGRGLEVLSLLCGGPRRLFPFNPMLNDPSLPKPKACLDVRLHPSWALWPTTGGSWTVSSLAKAQQHSGHKYDLASRLDTRQFDLLKHPTYELPSAIVNRILRWAGVRIGVVKSIFNLPIRCFADSEPPERSIITKKWATEPMEKEMAKHEKHISISLTSPHVQGDRMKGGLIPLWCYLERPMVNVIEVEDQVAPLRPQEWLGRKGGRYEGKREHMFRDFLETLLLSPIYHGPTELVDNEQQNDQAQSSESEDGTLMPGPWDDPELSISFAMEWAQFDPQMEYLPPRIGKHLLDHLFKSGIPREKQFPFLFLGHGKCFFITDDEHMGMCSPDVEPGDIVVALPGSGVPFVLRPMEDQADIEGEDWTFKGDHEGFRKTLFRFMGECYLHGRMTSDFFRHESGNLPPMETFNIC</sequence>
<dbReference type="InParanoid" id="W3WWD7"/>
<dbReference type="RefSeq" id="XP_007836953.1">
    <property type="nucleotide sequence ID" value="XM_007838762.1"/>
</dbReference>
<dbReference type="PANTHER" id="PTHR24148:SF64">
    <property type="entry name" value="HETEROKARYON INCOMPATIBILITY DOMAIN-CONTAINING PROTEIN"/>
    <property type="match status" value="1"/>
</dbReference>
<dbReference type="PANTHER" id="PTHR24148">
    <property type="entry name" value="ANKYRIN REPEAT DOMAIN-CONTAINING PROTEIN 39 HOMOLOG-RELATED"/>
    <property type="match status" value="1"/>
</dbReference>
<gene>
    <name evidence="3" type="ORF">PFICI_10181</name>
</gene>
<feature type="domain" description="Heterokaryon incompatibility" evidence="2">
    <location>
        <begin position="71"/>
        <end position="275"/>
    </location>
</feature>
<feature type="region of interest" description="Disordered" evidence="1">
    <location>
        <begin position="646"/>
        <end position="666"/>
    </location>
</feature>
<evidence type="ECO:0000313" key="3">
    <source>
        <dbReference type="EMBL" id="ETS78119.1"/>
    </source>
</evidence>
<dbReference type="Pfam" id="PF06985">
    <property type="entry name" value="HET"/>
    <property type="match status" value="1"/>
</dbReference>
<dbReference type="OrthoDB" id="2157530at2759"/>
<dbReference type="eggNOG" id="ENOG502SCBF">
    <property type="taxonomic scope" value="Eukaryota"/>
</dbReference>
<organism evidence="3 4">
    <name type="scientific">Pestalotiopsis fici (strain W106-1 / CGMCC3.15140)</name>
    <dbReference type="NCBI Taxonomy" id="1229662"/>
    <lineage>
        <taxon>Eukaryota</taxon>
        <taxon>Fungi</taxon>
        <taxon>Dikarya</taxon>
        <taxon>Ascomycota</taxon>
        <taxon>Pezizomycotina</taxon>
        <taxon>Sordariomycetes</taxon>
        <taxon>Xylariomycetidae</taxon>
        <taxon>Amphisphaeriales</taxon>
        <taxon>Sporocadaceae</taxon>
        <taxon>Pestalotiopsis</taxon>
    </lineage>
</organism>
<dbReference type="AlphaFoldDB" id="W3WWD7"/>
<keyword evidence="4" id="KW-1185">Reference proteome</keyword>
<proteinExistence type="predicted"/>
<dbReference type="InterPro" id="IPR052895">
    <property type="entry name" value="HetReg/Transcr_Mod"/>
</dbReference>
<dbReference type="InterPro" id="IPR010730">
    <property type="entry name" value="HET"/>
</dbReference>
<dbReference type="HOGENOM" id="CLU_004184_7_3_1"/>
<protein>
    <recommendedName>
        <fullName evidence="2">Heterokaryon incompatibility domain-containing protein</fullName>
    </recommendedName>
</protein>
<reference evidence="4" key="1">
    <citation type="journal article" date="2015" name="BMC Genomics">
        <title>Genomic and transcriptomic analysis of the endophytic fungus Pestalotiopsis fici reveals its lifestyle and high potential for synthesis of natural products.</title>
        <authorList>
            <person name="Wang X."/>
            <person name="Zhang X."/>
            <person name="Liu L."/>
            <person name="Xiang M."/>
            <person name="Wang W."/>
            <person name="Sun X."/>
            <person name="Che Y."/>
            <person name="Guo L."/>
            <person name="Liu G."/>
            <person name="Guo L."/>
            <person name="Wang C."/>
            <person name="Yin W.B."/>
            <person name="Stadler M."/>
            <person name="Zhang X."/>
            <person name="Liu X."/>
        </authorList>
    </citation>
    <scope>NUCLEOTIDE SEQUENCE [LARGE SCALE GENOMIC DNA]</scope>
    <source>
        <strain evidence="4">W106-1 / CGMCC3.15140</strain>
    </source>
</reference>
<dbReference type="STRING" id="1229662.W3WWD7"/>
<evidence type="ECO:0000256" key="1">
    <source>
        <dbReference type="SAM" id="MobiDB-lite"/>
    </source>
</evidence>
<dbReference type="KEGG" id="pfy:PFICI_10181"/>
<evidence type="ECO:0000259" key="2">
    <source>
        <dbReference type="Pfam" id="PF06985"/>
    </source>
</evidence>
<name>W3WWD7_PESFW</name>
<dbReference type="GeneID" id="19275194"/>
<feature type="compositionally biased region" description="Polar residues" evidence="1">
    <location>
        <begin position="646"/>
        <end position="655"/>
    </location>
</feature>
<dbReference type="Proteomes" id="UP000030651">
    <property type="component" value="Unassembled WGS sequence"/>
</dbReference>
<accession>W3WWD7</accession>
<dbReference type="Pfam" id="PF26639">
    <property type="entry name" value="Het-6_barrel"/>
    <property type="match status" value="1"/>
</dbReference>
<evidence type="ECO:0000313" key="4">
    <source>
        <dbReference type="Proteomes" id="UP000030651"/>
    </source>
</evidence>